<comment type="caution">
    <text evidence="2">The sequence shown here is derived from an EMBL/GenBank/DDBJ whole genome shotgun (WGS) entry which is preliminary data.</text>
</comment>
<dbReference type="EMBL" id="LSBJ02000001">
    <property type="protein sequence ID" value="OAQ72236.1"/>
    <property type="molecule type" value="Genomic_DNA"/>
</dbReference>
<dbReference type="Proteomes" id="UP000078397">
    <property type="component" value="Unassembled WGS sequence"/>
</dbReference>
<dbReference type="KEGG" id="pchm:VFPPC_15087"/>
<evidence type="ECO:0000313" key="2">
    <source>
        <dbReference type="EMBL" id="OAQ72236.1"/>
    </source>
</evidence>
<dbReference type="AlphaFoldDB" id="A0A179G309"/>
<evidence type="ECO:0000256" key="1">
    <source>
        <dbReference type="SAM" id="MobiDB-lite"/>
    </source>
</evidence>
<keyword evidence="3" id="KW-1185">Reference proteome</keyword>
<sequence length="196" mass="21111">MYAVYVATPSFSQHTETCYKFLSTSSRPVARLHDDEALSPIVFLLGEASQPPATHFPSFFSPGQFRISEACISQIQSCRSKTAAKSHSSAFQTNNPLESLAIACFPSVLSFAPVACEGVGKRCTNMLDQVQSCSAGRAASTKAKLFWKPSINAPHLIPSMGGDSPTLLVAPKFKSSDRPCTPTSPTKYIRDSRGKS</sequence>
<accession>A0A179G309</accession>
<protein>
    <submittedName>
        <fullName evidence="2">Uncharacterized protein</fullName>
    </submittedName>
</protein>
<reference evidence="2 3" key="1">
    <citation type="journal article" date="2016" name="PLoS Pathog.">
        <title>Biosynthesis of antibiotic leucinostatins in bio-control fungus Purpureocillium lilacinum and their inhibition on phytophthora revealed by genome mining.</title>
        <authorList>
            <person name="Wang G."/>
            <person name="Liu Z."/>
            <person name="Lin R."/>
            <person name="Li E."/>
            <person name="Mao Z."/>
            <person name="Ling J."/>
            <person name="Yang Y."/>
            <person name="Yin W.B."/>
            <person name="Xie B."/>
        </authorList>
    </citation>
    <scope>NUCLEOTIDE SEQUENCE [LARGE SCALE GENOMIC DNA]</scope>
    <source>
        <strain evidence="2">170</strain>
    </source>
</reference>
<organism evidence="2 3">
    <name type="scientific">Pochonia chlamydosporia 170</name>
    <dbReference type="NCBI Taxonomy" id="1380566"/>
    <lineage>
        <taxon>Eukaryota</taxon>
        <taxon>Fungi</taxon>
        <taxon>Dikarya</taxon>
        <taxon>Ascomycota</taxon>
        <taxon>Pezizomycotina</taxon>
        <taxon>Sordariomycetes</taxon>
        <taxon>Hypocreomycetidae</taxon>
        <taxon>Hypocreales</taxon>
        <taxon>Clavicipitaceae</taxon>
        <taxon>Pochonia</taxon>
    </lineage>
</organism>
<feature type="region of interest" description="Disordered" evidence="1">
    <location>
        <begin position="172"/>
        <end position="196"/>
    </location>
</feature>
<evidence type="ECO:0000313" key="3">
    <source>
        <dbReference type="Proteomes" id="UP000078397"/>
    </source>
</evidence>
<dbReference type="GeneID" id="28856834"/>
<name>A0A179G309_METCM</name>
<proteinExistence type="predicted"/>
<dbReference type="RefSeq" id="XP_018148319.1">
    <property type="nucleotide sequence ID" value="XM_018292840.1"/>
</dbReference>
<gene>
    <name evidence="2" type="ORF">VFPPC_15087</name>
</gene>